<dbReference type="Gene3D" id="2.30.42.10">
    <property type="match status" value="1"/>
</dbReference>
<dbReference type="InterPro" id="IPR036034">
    <property type="entry name" value="PDZ_sf"/>
</dbReference>
<evidence type="ECO:0000259" key="1">
    <source>
        <dbReference type="SMART" id="SM00245"/>
    </source>
</evidence>
<dbReference type="Proteomes" id="UP000002209">
    <property type="component" value="Chromosome"/>
</dbReference>
<keyword evidence="3" id="KW-1185">Reference proteome</keyword>
<dbReference type="InterPro" id="IPR028204">
    <property type="entry name" value="Tricorn_C1"/>
</dbReference>
<organism evidence="2 3">
    <name type="scientific">Gemmatimonas aurantiaca (strain DSM 14586 / JCM 11422 / NBRC 100505 / T-27)</name>
    <dbReference type="NCBI Taxonomy" id="379066"/>
    <lineage>
        <taxon>Bacteria</taxon>
        <taxon>Pseudomonadati</taxon>
        <taxon>Gemmatimonadota</taxon>
        <taxon>Gemmatimonadia</taxon>
        <taxon>Gemmatimonadales</taxon>
        <taxon>Gemmatimonadaceae</taxon>
        <taxon>Gemmatimonas</taxon>
    </lineage>
</organism>
<feature type="domain" description="Tail specific protease" evidence="1">
    <location>
        <begin position="264"/>
        <end position="458"/>
    </location>
</feature>
<dbReference type="Pfam" id="PF03572">
    <property type="entry name" value="Peptidase_S41"/>
    <property type="match status" value="1"/>
</dbReference>
<name>C1A7D4_GEMAT</name>
<dbReference type="EMBL" id="AP009153">
    <property type="protein sequence ID" value="BAH38144.1"/>
    <property type="molecule type" value="Genomic_DNA"/>
</dbReference>
<sequence length="489" mass="52069">MTFMTLKRAHWSGRLVRLGLPLAATTVVVVGGCAPVFRRVEPLEPHTARPSLCGQAAAPVARSRSAEPVVNPVATFDTAWSIIRRTHWDTTYNGVNWLALREELRPRAAAAHTRGELRLVLSEMVGRLRQSHFAIIPQELADNDRSADTTTAGQPARGGGGSLGWRFRYLDGAMVLTGVDSGGPAWAAGVRAGWTVQAVDGCPLAPRLAALPDDPDPRHVALRAFQLASRLLDGGEGDRIAVSLTDGKHRLQTHTLTFAAAPGTVTKFGNLPPMVAHLEWERVRQGGRTVGVIRFNTWMPVLSAQFDAAIDSLRSADAIVLDVRGNLGGVGGMSMGFAGHFVDTVLTLGTMHQRGATLRMVTNPRRVDTRARAVKPFAGPLALVVDELSASTTEIFAGGLQGHRRATVFGTRTAGQALPSVPERLPNGDILYHAIADFVGPTGTPVEGAGVLPDHVTPPTARALVEGRDPALQAALHWAATQVSRPPVP</sequence>
<accession>C1A7D4</accession>
<dbReference type="Pfam" id="PF14684">
    <property type="entry name" value="Tricorn_C1"/>
    <property type="match status" value="1"/>
</dbReference>
<dbReference type="eggNOG" id="COG0793">
    <property type="taxonomic scope" value="Bacteria"/>
</dbReference>
<dbReference type="PANTHER" id="PTHR32060:SF22">
    <property type="entry name" value="CARBOXYL-TERMINAL-PROCESSING PEPTIDASE 3, CHLOROPLASTIC"/>
    <property type="match status" value="1"/>
</dbReference>
<dbReference type="GO" id="GO:0006508">
    <property type="term" value="P:proteolysis"/>
    <property type="evidence" value="ECO:0007669"/>
    <property type="project" value="InterPro"/>
</dbReference>
<dbReference type="SUPFAM" id="SSF52096">
    <property type="entry name" value="ClpP/crotonase"/>
    <property type="match status" value="1"/>
</dbReference>
<dbReference type="PANTHER" id="PTHR32060">
    <property type="entry name" value="TAIL-SPECIFIC PROTEASE"/>
    <property type="match status" value="1"/>
</dbReference>
<reference evidence="3" key="1">
    <citation type="submission" date="2006-03" db="EMBL/GenBank/DDBJ databases">
        <title>Complete genome sequence of Gemmatimonas aurantiaca T-27 that represents a novel phylum Gemmatimonadetes.</title>
        <authorList>
            <person name="Takasaki K."/>
            <person name="Ichikawa N."/>
            <person name="Miura H."/>
            <person name="Matsushita S."/>
            <person name="Watanabe Y."/>
            <person name="Oguchi A."/>
            <person name="Ankai A."/>
            <person name="Yashiro I."/>
            <person name="Takahashi M."/>
            <person name="Terui Y."/>
            <person name="Fukui S."/>
            <person name="Yokoyama H."/>
            <person name="Tanikawa S."/>
            <person name="Hanada S."/>
            <person name="Kamagata Y."/>
            <person name="Fujita N."/>
        </authorList>
    </citation>
    <scope>NUCLEOTIDE SEQUENCE [LARGE SCALE GENOMIC DNA]</scope>
    <source>
        <strain evidence="3">T-27 / DSM 14586 / JCM 11422 / NBRC 100505</strain>
    </source>
</reference>
<dbReference type="SUPFAM" id="SSF50156">
    <property type="entry name" value="PDZ domain-like"/>
    <property type="match status" value="1"/>
</dbReference>
<dbReference type="Gene3D" id="3.30.750.44">
    <property type="match status" value="1"/>
</dbReference>
<evidence type="ECO:0000313" key="2">
    <source>
        <dbReference type="EMBL" id="BAH38144.1"/>
    </source>
</evidence>
<dbReference type="KEGG" id="gau:GAU_1102"/>
<evidence type="ECO:0000313" key="3">
    <source>
        <dbReference type="Proteomes" id="UP000002209"/>
    </source>
</evidence>
<dbReference type="CDD" id="cd07562">
    <property type="entry name" value="Peptidase_S41_TRI"/>
    <property type="match status" value="1"/>
</dbReference>
<dbReference type="SMART" id="SM00245">
    <property type="entry name" value="TSPc"/>
    <property type="match status" value="1"/>
</dbReference>
<dbReference type="InterPro" id="IPR005151">
    <property type="entry name" value="Tail-specific_protease"/>
</dbReference>
<dbReference type="GO" id="GO:0008236">
    <property type="term" value="F:serine-type peptidase activity"/>
    <property type="evidence" value="ECO:0007669"/>
    <property type="project" value="InterPro"/>
</dbReference>
<dbReference type="AlphaFoldDB" id="C1A7D4"/>
<dbReference type="STRING" id="379066.GAU_1102"/>
<dbReference type="Gene3D" id="3.90.226.10">
    <property type="entry name" value="2-enoyl-CoA Hydratase, Chain A, domain 1"/>
    <property type="match status" value="1"/>
</dbReference>
<proteinExistence type="predicted"/>
<gene>
    <name evidence="2" type="ordered locus">GAU_1102</name>
</gene>
<dbReference type="HOGENOM" id="CLU_048401_0_0_0"/>
<protein>
    <submittedName>
        <fullName evidence="2">Peptidase S41A family protein</fullName>
    </submittedName>
</protein>
<dbReference type="InterPro" id="IPR029045">
    <property type="entry name" value="ClpP/crotonase-like_dom_sf"/>
</dbReference>
<dbReference type="GO" id="GO:0004175">
    <property type="term" value="F:endopeptidase activity"/>
    <property type="evidence" value="ECO:0007669"/>
    <property type="project" value="TreeGrafter"/>
</dbReference>
<dbReference type="PROSITE" id="PS51257">
    <property type="entry name" value="PROKAR_LIPOPROTEIN"/>
    <property type="match status" value="1"/>
</dbReference>